<feature type="region of interest" description="Disordered" evidence="12">
    <location>
        <begin position="113"/>
        <end position="146"/>
    </location>
</feature>
<evidence type="ECO:0000256" key="12">
    <source>
        <dbReference type="SAM" id="MobiDB-lite"/>
    </source>
</evidence>
<dbReference type="RefSeq" id="XP_010268926.1">
    <property type="nucleotide sequence ID" value="XM_010270624.2"/>
</dbReference>
<evidence type="ECO:0000256" key="2">
    <source>
        <dbReference type="ARBA" id="ARBA00006134"/>
    </source>
</evidence>
<dbReference type="InterPro" id="IPR016951">
    <property type="entry name" value="Haem_Oase_decyc_pln"/>
</dbReference>
<dbReference type="GO" id="GO:0004392">
    <property type="term" value="F:heme oxygenase (decyclizing) activity"/>
    <property type="evidence" value="ECO:0007669"/>
    <property type="project" value="UniProtKB-EC"/>
</dbReference>
<evidence type="ECO:0000256" key="1">
    <source>
        <dbReference type="ARBA" id="ARBA00004229"/>
    </source>
</evidence>
<evidence type="ECO:0000256" key="9">
    <source>
        <dbReference type="ARBA" id="ARBA00022946"/>
    </source>
</evidence>
<dbReference type="FunFam" id="1.20.910.10:FF:000005">
    <property type="entry name" value="Heme oxygenase 1"/>
    <property type="match status" value="1"/>
</dbReference>
<proteinExistence type="inferred from homology"/>
<dbReference type="GO" id="GO:0006788">
    <property type="term" value="P:heme oxidation"/>
    <property type="evidence" value="ECO:0007669"/>
    <property type="project" value="InterPro"/>
</dbReference>
<evidence type="ECO:0000256" key="5">
    <source>
        <dbReference type="ARBA" id="ARBA00022531"/>
    </source>
</evidence>
<accession>A0A1U8AN41</accession>
<dbReference type="Gene3D" id="1.20.910.10">
    <property type="entry name" value="Heme oxygenase-like"/>
    <property type="match status" value="1"/>
</dbReference>
<dbReference type="Pfam" id="PF01126">
    <property type="entry name" value="Heme_oxygenase"/>
    <property type="match status" value="1"/>
</dbReference>
<dbReference type="GeneID" id="104605734"/>
<evidence type="ECO:0000313" key="13">
    <source>
        <dbReference type="Proteomes" id="UP000189703"/>
    </source>
</evidence>
<dbReference type="PANTHER" id="PTHR35703">
    <property type="entry name" value="HEME OXYGENASE 1, CHLOROPLASTIC-RELATED"/>
    <property type="match status" value="1"/>
</dbReference>
<dbReference type="InParanoid" id="A0A1U8AN41"/>
<dbReference type="CDD" id="cd19165">
    <property type="entry name" value="HemeO"/>
    <property type="match status" value="1"/>
</dbReference>
<keyword evidence="6" id="KW-0349">Heme</keyword>
<dbReference type="InterPro" id="IPR016053">
    <property type="entry name" value="Haem_Oase-like"/>
</dbReference>
<evidence type="ECO:0000256" key="10">
    <source>
        <dbReference type="ARBA" id="ARBA00023002"/>
    </source>
</evidence>
<dbReference type="InterPro" id="IPR002051">
    <property type="entry name" value="Haem_Oase"/>
</dbReference>
<dbReference type="AlphaFoldDB" id="A0A1U8AN41"/>
<dbReference type="GO" id="GO:0009507">
    <property type="term" value="C:chloroplast"/>
    <property type="evidence" value="ECO:0007669"/>
    <property type="project" value="UniProtKB-SubCell"/>
</dbReference>
<organism evidence="13 14">
    <name type="scientific">Nelumbo nucifera</name>
    <name type="common">Sacred lotus</name>
    <dbReference type="NCBI Taxonomy" id="4432"/>
    <lineage>
        <taxon>Eukaryota</taxon>
        <taxon>Viridiplantae</taxon>
        <taxon>Streptophyta</taxon>
        <taxon>Embryophyta</taxon>
        <taxon>Tracheophyta</taxon>
        <taxon>Spermatophyta</taxon>
        <taxon>Magnoliopsida</taxon>
        <taxon>Proteales</taxon>
        <taxon>Nelumbonaceae</taxon>
        <taxon>Nelumbo</taxon>
    </lineage>
</organism>
<dbReference type="PIRSF" id="PIRSF030219">
    <property type="entry name" value="Heme_Oase_decyc_pln"/>
    <property type="match status" value="1"/>
</dbReference>
<keyword evidence="10" id="KW-0560">Oxidoreductase</keyword>
<evidence type="ECO:0000313" key="14">
    <source>
        <dbReference type="RefSeq" id="XP_010268926.1"/>
    </source>
</evidence>
<keyword evidence="5" id="KW-0602">Photosynthesis</keyword>
<evidence type="ECO:0000256" key="7">
    <source>
        <dbReference type="ARBA" id="ARBA00022640"/>
    </source>
</evidence>
<dbReference type="Proteomes" id="UP000189703">
    <property type="component" value="Unplaced"/>
</dbReference>
<dbReference type="eggNOG" id="KOG4480">
    <property type="taxonomic scope" value="Eukaryota"/>
</dbReference>
<dbReference type="STRING" id="4432.A0A1U8AN41"/>
<evidence type="ECO:0000256" key="11">
    <source>
        <dbReference type="ARBA" id="ARBA00023004"/>
    </source>
</evidence>
<sequence>MLFSASPATATTLSAVTGVCFRNSSSRFVSFPYEAGLQFQETIAKNPRSRNGNGFLVFCCSNFSINSTSTATTTTATPAPILRKRKRYRKQYPGESKGIVEEMRFVAMKLRNDDAKKKNSSNGNDDDTNCDEDSSSESSPDDRGDTWQPSMEGFLKYLVDSKLVFQTLDRIVDESDHVAYAHFRKTGLERTEGLLKDLEWFSHQDIAIPQPGTPGVSYAKYLEELAEKSAPLFLCHFYNIYFAHIAGGQVITKQVSEKLLEGRELKFFRWEGDAQELLKGVRDKLNKLGEHWSRDDKNKCLKEAAKSFRFSGQIVRLIIL</sequence>
<evidence type="ECO:0000256" key="4">
    <source>
        <dbReference type="ARBA" id="ARBA00022528"/>
    </source>
</evidence>
<keyword evidence="7" id="KW-0934">Plastid</keyword>
<evidence type="ECO:0000256" key="8">
    <source>
        <dbReference type="ARBA" id="ARBA00022723"/>
    </source>
</evidence>
<comment type="subcellular location">
    <subcellularLocation>
        <location evidence="1">Plastid</location>
        <location evidence="1">Chloroplast</location>
    </subcellularLocation>
</comment>
<keyword evidence="8" id="KW-0479">Metal-binding</keyword>
<gene>
    <name evidence="14" type="primary">LOC104605734</name>
</gene>
<dbReference type="KEGG" id="nnu:104605734"/>
<keyword evidence="9" id="KW-0809">Transit peptide</keyword>
<dbReference type="EC" id="1.14.14.18" evidence="3"/>
<keyword evidence="11" id="KW-0408">Iron</keyword>
<dbReference type="InterPro" id="IPR016084">
    <property type="entry name" value="Haem_Oase-like_multi-hlx"/>
</dbReference>
<evidence type="ECO:0000256" key="6">
    <source>
        <dbReference type="ARBA" id="ARBA00022617"/>
    </source>
</evidence>
<keyword evidence="13" id="KW-1185">Reference proteome</keyword>
<feature type="compositionally biased region" description="Acidic residues" evidence="12">
    <location>
        <begin position="124"/>
        <end position="135"/>
    </location>
</feature>
<name>A0A1U8AN41_NELNU</name>
<keyword evidence="4" id="KW-0150">Chloroplast</keyword>
<reference evidence="14" key="1">
    <citation type="submission" date="2025-08" db="UniProtKB">
        <authorList>
            <consortium name="RefSeq"/>
        </authorList>
    </citation>
    <scope>IDENTIFICATION</scope>
</reference>
<dbReference type="GO" id="GO:0015979">
    <property type="term" value="P:photosynthesis"/>
    <property type="evidence" value="ECO:0007669"/>
    <property type="project" value="UniProtKB-KW"/>
</dbReference>
<dbReference type="GO" id="GO:0046872">
    <property type="term" value="F:metal ion binding"/>
    <property type="evidence" value="ECO:0007669"/>
    <property type="project" value="UniProtKB-KW"/>
</dbReference>
<evidence type="ECO:0000256" key="3">
    <source>
        <dbReference type="ARBA" id="ARBA00012360"/>
    </source>
</evidence>
<dbReference type="PANTHER" id="PTHR35703:SF1">
    <property type="entry name" value="INACTIVE HEME OXYGENASE 2, CHLOROPLASTIC-RELATED"/>
    <property type="match status" value="1"/>
</dbReference>
<dbReference type="OrthoDB" id="652091at2759"/>
<comment type="similarity">
    <text evidence="2">Belongs to the heme oxygenase family.</text>
</comment>
<dbReference type="FunCoup" id="A0A1U8AN41">
    <property type="interactions" value="890"/>
</dbReference>
<dbReference type="SUPFAM" id="SSF48613">
    <property type="entry name" value="Heme oxygenase-like"/>
    <property type="match status" value="1"/>
</dbReference>
<dbReference type="OMA" id="GLEGEWM"/>
<protein>
    <recommendedName>
        <fullName evidence="3">heme oxygenase (biliverdin-producing)</fullName>
        <ecNumber evidence="3">1.14.14.18</ecNumber>
    </recommendedName>
</protein>